<sequence length="168" mass="18344">PSCLEFGPGNSKVILKTRHGYVPKVPSTPFRAQVITLSALLSSEEDQELNLLCPVRALRTYIEQSASFRQSEQLFVCFGGHNKGHPVTKQRLSRWIVNAITLAYSSLGLLCPIGVCARSWAWSSGVSIAEIFAVAGWASPSTFTRFYNMDVPALQASVLLHNGATPVH</sequence>
<dbReference type="EMBL" id="JAMKFB020000024">
    <property type="protein sequence ID" value="KAL0157080.1"/>
    <property type="molecule type" value="Genomic_DNA"/>
</dbReference>
<dbReference type="AlphaFoldDB" id="A0ABD0N722"/>
<feature type="non-terminal residue" evidence="2">
    <location>
        <position position="168"/>
    </location>
</feature>
<gene>
    <name evidence="2" type="ORF">M9458_048326</name>
</gene>
<name>A0ABD0N722_CIRMR</name>
<comment type="caution">
    <text evidence="2">The sequence shown here is derived from an EMBL/GenBank/DDBJ whole genome shotgun (WGS) entry which is preliminary data.</text>
</comment>
<proteinExistence type="predicted"/>
<evidence type="ECO:0000256" key="1">
    <source>
        <dbReference type="ARBA" id="ARBA00023172"/>
    </source>
</evidence>
<dbReference type="PANTHER" id="PTHR35617">
    <property type="entry name" value="PHAGE_INTEGRASE DOMAIN-CONTAINING PROTEIN"/>
    <property type="match status" value="1"/>
</dbReference>
<keyword evidence="3" id="KW-1185">Reference proteome</keyword>
<keyword evidence="1" id="KW-0233">DNA recombination</keyword>
<dbReference type="InterPro" id="IPR011010">
    <property type="entry name" value="DNA_brk_join_enz"/>
</dbReference>
<evidence type="ECO:0000313" key="3">
    <source>
        <dbReference type="Proteomes" id="UP001529510"/>
    </source>
</evidence>
<reference evidence="2 3" key="1">
    <citation type="submission" date="2024-05" db="EMBL/GenBank/DDBJ databases">
        <title>Genome sequencing and assembly of Indian major carp, Cirrhinus mrigala (Hamilton, 1822).</title>
        <authorList>
            <person name="Mohindra V."/>
            <person name="Chowdhury L.M."/>
            <person name="Lal K."/>
            <person name="Jena J.K."/>
        </authorList>
    </citation>
    <scope>NUCLEOTIDE SEQUENCE [LARGE SCALE GENOMIC DNA]</scope>
    <source>
        <strain evidence="2">CM1030</strain>
        <tissue evidence="2">Blood</tissue>
    </source>
</reference>
<accession>A0ABD0N722</accession>
<protein>
    <submittedName>
        <fullName evidence="2">Uncharacterized protein</fullName>
    </submittedName>
</protein>
<organism evidence="2 3">
    <name type="scientific">Cirrhinus mrigala</name>
    <name type="common">Mrigala</name>
    <dbReference type="NCBI Taxonomy" id="683832"/>
    <lineage>
        <taxon>Eukaryota</taxon>
        <taxon>Metazoa</taxon>
        <taxon>Chordata</taxon>
        <taxon>Craniata</taxon>
        <taxon>Vertebrata</taxon>
        <taxon>Euteleostomi</taxon>
        <taxon>Actinopterygii</taxon>
        <taxon>Neopterygii</taxon>
        <taxon>Teleostei</taxon>
        <taxon>Ostariophysi</taxon>
        <taxon>Cypriniformes</taxon>
        <taxon>Cyprinidae</taxon>
        <taxon>Labeoninae</taxon>
        <taxon>Labeonini</taxon>
        <taxon>Cirrhinus</taxon>
    </lineage>
</organism>
<dbReference type="InterPro" id="IPR013762">
    <property type="entry name" value="Integrase-like_cat_sf"/>
</dbReference>
<evidence type="ECO:0000313" key="2">
    <source>
        <dbReference type="EMBL" id="KAL0157080.1"/>
    </source>
</evidence>
<dbReference type="GO" id="GO:0006310">
    <property type="term" value="P:DNA recombination"/>
    <property type="evidence" value="ECO:0007669"/>
    <property type="project" value="UniProtKB-KW"/>
</dbReference>
<dbReference type="Gene3D" id="1.10.443.10">
    <property type="entry name" value="Intergrase catalytic core"/>
    <property type="match status" value="1"/>
</dbReference>
<dbReference type="PANTHER" id="PTHR35617:SF3">
    <property type="entry name" value="CORE-BINDING (CB) DOMAIN-CONTAINING PROTEIN"/>
    <property type="match status" value="1"/>
</dbReference>
<dbReference type="SUPFAM" id="SSF56349">
    <property type="entry name" value="DNA breaking-rejoining enzymes"/>
    <property type="match status" value="1"/>
</dbReference>
<dbReference type="Proteomes" id="UP001529510">
    <property type="component" value="Unassembled WGS sequence"/>
</dbReference>
<feature type="non-terminal residue" evidence="2">
    <location>
        <position position="1"/>
    </location>
</feature>